<organism evidence="4 5">
    <name type="scientific">Persicobacter diffluens</name>
    <dbReference type="NCBI Taxonomy" id="981"/>
    <lineage>
        <taxon>Bacteria</taxon>
        <taxon>Pseudomonadati</taxon>
        <taxon>Bacteroidota</taxon>
        <taxon>Cytophagia</taxon>
        <taxon>Cytophagales</taxon>
        <taxon>Persicobacteraceae</taxon>
        <taxon>Persicobacter</taxon>
    </lineage>
</organism>
<feature type="compositionally biased region" description="Basic and acidic residues" evidence="2">
    <location>
        <begin position="1"/>
        <end position="15"/>
    </location>
</feature>
<keyword evidence="3" id="KW-0812">Transmembrane</keyword>
<keyword evidence="3" id="KW-1133">Transmembrane helix</keyword>
<protein>
    <recommendedName>
        <fullName evidence="6">Chromosome segregation protein SMC</fullName>
    </recommendedName>
</protein>
<feature type="region of interest" description="Disordered" evidence="2">
    <location>
        <begin position="1"/>
        <end position="22"/>
    </location>
</feature>
<name>A0AAN4VWG7_9BACT</name>
<gene>
    <name evidence="4" type="ORF">PEDI_10660</name>
</gene>
<evidence type="ECO:0000313" key="5">
    <source>
        <dbReference type="Proteomes" id="UP001310022"/>
    </source>
</evidence>
<feature type="coiled-coil region" evidence="1">
    <location>
        <begin position="192"/>
        <end position="236"/>
    </location>
</feature>
<feature type="coiled-coil region" evidence="1">
    <location>
        <begin position="56"/>
        <end position="107"/>
    </location>
</feature>
<sequence>MDKDQLTKDNTELKDQIQGSRTNQQKMQRKRLWIILVTVALVAITLVTTFQFNRQNRELNENKAALRASYESLDSMHTLYEDRIQEIEALNGQSEELYRAKVQLESELDQIAEILYLLDGRQLPMREGQSLTMEGEEQDPESKYSPEQRKDMIDNALSSLKYKLVESQKRLKGYEQLLVVKDEEILKLKTVNEGLLVENQELKTKQNDMEANFKSLNQEKEKISEKLELAQKLRAKSIVVEGLNKRDKVYENPFRLRQLDFLRATIVLDINEVANVQGHQVYFRLIDGDGQLIMDPDGTSGEFKVKDELMVYSLHQEILFDNTGQTISFLLPNKEIFEKGEYKAEFYIDDYSIGTVPFRVR</sequence>
<accession>A0AAN4VWG7</accession>
<evidence type="ECO:0000256" key="2">
    <source>
        <dbReference type="SAM" id="MobiDB-lite"/>
    </source>
</evidence>
<proteinExistence type="predicted"/>
<dbReference type="EMBL" id="BQKE01000001">
    <property type="protein sequence ID" value="GJM60514.1"/>
    <property type="molecule type" value="Genomic_DNA"/>
</dbReference>
<keyword evidence="5" id="KW-1185">Reference proteome</keyword>
<evidence type="ECO:0000256" key="1">
    <source>
        <dbReference type="SAM" id="Coils"/>
    </source>
</evidence>
<reference evidence="4 5" key="1">
    <citation type="submission" date="2021-12" db="EMBL/GenBank/DDBJ databases">
        <title>Genome sequencing of bacteria with rrn-lacking chromosome and rrn-plasmid.</title>
        <authorList>
            <person name="Anda M."/>
            <person name="Iwasaki W."/>
        </authorList>
    </citation>
    <scope>NUCLEOTIDE SEQUENCE [LARGE SCALE GENOMIC DNA]</scope>
    <source>
        <strain evidence="4 5">NBRC 15940</strain>
    </source>
</reference>
<feature type="transmembrane region" description="Helical" evidence="3">
    <location>
        <begin position="32"/>
        <end position="52"/>
    </location>
</feature>
<comment type="caution">
    <text evidence="4">The sequence shown here is derived from an EMBL/GenBank/DDBJ whole genome shotgun (WGS) entry which is preliminary data.</text>
</comment>
<evidence type="ECO:0000256" key="3">
    <source>
        <dbReference type="SAM" id="Phobius"/>
    </source>
</evidence>
<evidence type="ECO:0000313" key="4">
    <source>
        <dbReference type="EMBL" id="GJM60514.1"/>
    </source>
</evidence>
<keyword evidence="3" id="KW-0472">Membrane</keyword>
<dbReference type="Proteomes" id="UP001310022">
    <property type="component" value="Unassembled WGS sequence"/>
</dbReference>
<keyword evidence="1" id="KW-0175">Coiled coil</keyword>
<dbReference type="AlphaFoldDB" id="A0AAN4VWG7"/>
<evidence type="ECO:0008006" key="6">
    <source>
        <dbReference type="Google" id="ProtNLM"/>
    </source>
</evidence>